<dbReference type="GO" id="GO:0016874">
    <property type="term" value="F:ligase activity"/>
    <property type="evidence" value="ECO:0007669"/>
    <property type="project" value="UniProtKB-KW"/>
</dbReference>
<evidence type="ECO:0000256" key="4">
    <source>
        <dbReference type="ARBA" id="ARBA00022741"/>
    </source>
</evidence>
<gene>
    <name evidence="10" type="ORF">MNB_SUP05-SYMBIONT-5-728</name>
</gene>
<proteinExistence type="inferred from homology"/>
<comment type="pathway">
    <text evidence="1">Purine metabolism; 7-cyano-7-deazaguanine biosynthesis.</text>
</comment>
<dbReference type="SUPFAM" id="SSF52402">
    <property type="entry name" value="Adenine nucleotide alpha hydrolases-like"/>
    <property type="match status" value="1"/>
</dbReference>
<dbReference type="PANTHER" id="PTHR42914:SF1">
    <property type="entry name" value="7-CYANO-7-DEAZAGUANINE SYNTHASE"/>
    <property type="match status" value="1"/>
</dbReference>
<organism evidence="10">
    <name type="scientific">hydrothermal vent metagenome</name>
    <dbReference type="NCBI Taxonomy" id="652676"/>
    <lineage>
        <taxon>unclassified sequences</taxon>
        <taxon>metagenomes</taxon>
        <taxon>ecological metagenomes</taxon>
    </lineage>
</organism>
<dbReference type="AlphaFoldDB" id="A0A1W1E0M5"/>
<evidence type="ECO:0000256" key="7">
    <source>
        <dbReference type="ARBA" id="ARBA00037993"/>
    </source>
</evidence>
<keyword evidence="6" id="KW-0067">ATP-binding</keyword>
<evidence type="ECO:0000256" key="5">
    <source>
        <dbReference type="ARBA" id="ARBA00022833"/>
    </source>
</evidence>
<name>A0A1W1E0M5_9ZZZZ</name>
<evidence type="ECO:0000256" key="9">
    <source>
        <dbReference type="ARBA" id="ARBA00047890"/>
    </source>
</evidence>
<dbReference type="InterPro" id="IPR014729">
    <property type="entry name" value="Rossmann-like_a/b/a_fold"/>
</dbReference>
<protein>
    <recommendedName>
        <fullName evidence="8">7-cyano-7-deazaguanine synthase</fullName>
        <ecNumber evidence="8">6.3.4.20</ecNumber>
    </recommendedName>
</protein>
<dbReference type="InterPro" id="IPR018317">
    <property type="entry name" value="QueC"/>
</dbReference>
<keyword evidence="3" id="KW-0479">Metal-binding</keyword>
<dbReference type="EMBL" id="FPHZ01000029">
    <property type="protein sequence ID" value="SFV87524.1"/>
    <property type="molecule type" value="Genomic_DNA"/>
</dbReference>
<comment type="catalytic activity">
    <reaction evidence="9">
        <text>7-carboxy-7-carbaguanine + NH4(+) + 2 ATP = 7-cyano-7-carbaguanine + 2 AMP + 2 diphosphate + 2 H(+)</text>
        <dbReference type="Rhea" id="RHEA:27982"/>
        <dbReference type="ChEBI" id="CHEBI:15378"/>
        <dbReference type="ChEBI" id="CHEBI:28938"/>
        <dbReference type="ChEBI" id="CHEBI:30616"/>
        <dbReference type="ChEBI" id="CHEBI:33019"/>
        <dbReference type="ChEBI" id="CHEBI:45075"/>
        <dbReference type="ChEBI" id="CHEBI:61036"/>
        <dbReference type="ChEBI" id="CHEBI:456215"/>
        <dbReference type="EC" id="6.3.4.20"/>
    </reaction>
</comment>
<evidence type="ECO:0000256" key="3">
    <source>
        <dbReference type="ARBA" id="ARBA00022723"/>
    </source>
</evidence>
<dbReference type="GO" id="GO:0005524">
    <property type="term" value="F:ATP binding"/>
    <property type="evidence" value="ECO:0007669"/>
    <property type="project" value="UniProtKB-KW"/>
</dbReference>
<evidence type="ECO:0000313" key="10">
    <source>
        <dbReference type="EMBL" id="SFV87524.1"/>
    </source>
</evidence>
<dbReference type="GO" id="GO:0046872">
    <property type="term" value="F:metal ion binding"/>
    <property type="evidence" value="ECO:0007669"/>
    <property type="project" value="UniProtKB-KW"/>
</dbReference>
<evidence type="ECO:0000256" key="8">
    <source>
        <dbReference type="ARBA" id="ARBA00039149"/>
    </source>
</evidence>
<evidence type="ECO:0000256" key="2">
    <source>
        <dbReference type="ARBA" id="ARBA00022598"/>
    </source>
</evidence>
<sequence>MAWAEVLKCQNIFIGVNALDYSGYPDCRAEYIKAFEIMANLATKQGVEGQKLTIHTPLIDLHKAQIIQQGMTLGVDYAMTTTCYQADDKGDACGVCDACEYRKLGFKAAGIADPTGYQK</sequence>
<dbReference type="PANTHER" id="PTHR42914">
    <property type="entry name" value="7-CYANO-7-DEAZAGUANINE SYNTHASE"/>
    <property type="match status" value="1"/>
</dbReference>
<accession>A0A1W1E0M5</accession>
<keyword evidence="5" id="KW-0862">Zinc</keyword>
<evidence type="ECO:0000256" key="1">
    <source>
        <dbReference type="ARBA" id="ARBA00005061"/>
    </source>
</evidence>
<dbReference type="EC" id="6.3.4.20" evidence="8"/>
<keyword evidence="4" id="KW-0547">Nucleotide-binding</keyword>
<dbReference type="Pfam" id="PF06508">
    <property type="entry name" value="QueC"/>
    <property type="match status" value="1"/>
</dbReference>
<evidence type="ECO:0000256" key="6">
    <source>
        <dbReference type="ARBA" id="ARBA00022840"/>
    </source>
</evidence>
<dbReference type="Gene3D" id="3.40.50.620">
    <property type="entry name" value="HUPs"/>
    <property type="match status" value="1"/>
</dbReference>
<keyword evidence="2" id="KW-0436">Ligase</keyword>
<comment type="similarity">
    <text evidence="7">Belongs to the QueC family.</text>
</comment>
<reference evidence="10" key="1">
    <citation type="submission" date="2016-10" db="EMBL/GenBank/DDBJ databases">
        <authorList>
            <person name="de Groot N.N."/>
        </authorList>
    </citation>
    <scope>NUCLEOTIDE SEQUENCE</scope>
</reference>